<feature type="compositionally biased region" description="Polar residues" evidence="6">
    <location>
        <begin position="489"/>
        <end position="498"/>
    </location>
</feature>
<feature type="transmembrane region" description="Helical" evidence="7">
    <location>
        <begin position="100"/>
        <end position="117"/>
    </location>
</feature>
<sequence length="529" mass="59315">MQDGDTSVPANAATDLLGANKPVGVRPISPNDIDHDDGSDSEFSDYPFSDAEYRRFIRKLDWRLIPFFGMVYLFCTLDRINIGNARLFTMEADMNLTSSQYQWGLSIFFVGYILFEIPSNLALRKFGAAVWLGRIGVLWGGLSMCTAAVTNFSGFFALRFFFGVAEAGLFPGIIYFLTHWYTRKEISVRIAFFYISAALSSTVGGLLAYAIGNMDHAGNLRAWQWMFILEGMPSVILGVITWFYLPNSPSRAKWLTHREQAYAIRRLAKDHTNVSDTKFEWTGFRAAVTDYKTYLYMLMFLGFLNPLYAMSLFQPSVIKDLGFTTWQAQLLTIPPSVINATWTVLWSWHANRTGERAFHVALPSLVGAVGYVLLATLTSGIARYIIICTLISMYNASLPSTLGWLTNNLVGSTKAATATAMVVAFGNFSGFISGQFYRVDEAPRYVRSHLLNMGFLLMVVVCSMLLRFLLVRENARIDRIMATISSSAKTADGSSTEPTDNETRPSLTEDEMAKLPDNLVKYPNFRYTL</sequence>
<keyword evidence="10" id="KW-1185">Reference proteome</keyword>
<evidence type="ECO:0000256" key="3">
    <source>
        <dbReference type="ARBA" id="ARBA00022692"/>
    </source>
</evidence>
<keyword evidence="4 7" id="KW-1133">Transmembrane helix</keyword>
<evidence type="ECO:0000256" key="5">
    <source>
        <dbReference type="ARBA" id="ARBA00023136"/>
    </source>
</evidence>
<protein>
    <recommendedName>
        <fullName evidence="8">Major facilitator superfamily (MFS) profile domain-containing protein</fullName>
    </recommendedName>
</protein>
<feature type="transmembrane region" description="Helical" evidence="7">
    <location>
        <begin position="294"/>
        <end position="314"/>
    </location>
</feature>
<dbReference type="PANTHER" id="PTHR43791:SF36">
    <property type="entry name" value="TRANSPORTER, PUTATIVE (AFU_ORTHOLOGUE AFUA_6G08340)-RELATED"/>
    <property type="match status" value="1"/>
</dbReference>
<evidence type="ECO:0000313" key="9">
    <source>
        <dbReference type="EMBL" id="KAJ1966088.1"/>
    </source>
</evidence>
<dbReference type="AlphaFoldDB" id="A0A9W8AVJ6"/>
<evidence type="ECO:0000256" key="7">
    <source>
        <dbReference type="SAM" id="Phobius"/>
    </source>
</evidence>
<evidence type="ECO:0000256" key="6">
    <source>
        <dbReference type="SAM" id="MobiDB-lite"/>
    </source>
</evidence>
<evidence type="ECO:0000313" key="10">
    <source>
        <dbReference type="Proteomes" id="UP001150925"/>
    </source>
</evidence>
<dbReference type="Gene3D" id="1.20.1250.20">
    <property type="entry name" value="MFS general substrate transporter like domains"/>
    <property type="match status" value="2"/>
</dbReference>
<feature type="transmembrane region" description="Helical" evidence="7">
    <location>
        <begin position="360"/>
        <end position="378"/>
    </location>
</feature>
<dbReference type="OrthoDB" id="3639251at2759"/>
<feature type="transmembrane region" description="Helical" evidence="7">
    <location>
        <begin position="190"/>
        <end position="211"/>
    </location>
</feature>
<feature type="transmembrane region" description="Helical" evidence="7">
    <location>
        <begin position="223"/>
        <end position="245"/>
    </location>
</feature>
<dbReference type="GO" id="GO:0016020">
    <property type="term" value="C:membrane"/>
    <property type="evidence" value="ECO:0007669"/>
    <property type="project" value="UniProtKB-SubCell"/>
</dbReference>
<evidence type="ECO:0000256" key="1">
    <source>
        <dbReference type="ARBA" id="ARBA00004141"/>
    </source>
</evidence>
<organism evidence="9 10">
    <name type="scientific">Dispira parvispora</name>
    <dbReference type="NCBI Taxonomy" id="1520584"/>
    <lineage>
        <taxon>Eukaryota</taxon>
        <taxon>Fungi</taxon>
        <taxon>Fungi incertae sedis</taxon>
        <taxon>Zoopagomycota</taxon>
        <taxon>Kickxellomycotina</taxon>
        <taxon>Dimargaritomycetes</taxon>
        <taxon>Dimargaritales</taxon>
        <taxon>Dimargaritaceae</taxon>
        <taxon>Dispira</taxon>
    </lineage>
</organism>
<feature type="transmembrane region" description="Helical" evidence="7">
    <location>
        <begin position="417"/>
        <end position="437"/>
    </location>
</feature>
<dbReference type="FunFam" id="1.20.1250.20:FF:000013">
    <property type="entry name" value="MFS general substrate transporter"/>
    <property type="match status" value="1"/>
</dbReference>
<dbReference type="SUPFAM" id="SSF103473">
    <property type="entry name" value="MFS general substrate transporter"/>
    <property type="match status" value="1"/>
</dbReference>
<dbReference type="GO" id="GO:0022857">
    <property type="term" value="F:transmembrane transporter activity"/>
    <property type="evidence" value="ECO:0007669"/>
    <property type="project" value="InterPro"/>
</dbReference>
<dbReference type="FunFam" id="1.20.1250.20:FF:000018">
    <property type="entry name" value="MFS transporter permease"/>
    <property type="match status" value="1"/>
</dbReference>
<feature type="transmembrane region" description="Helical" evidence="7">
    <location>
        <begin position="449"/>
        <end position="470"/>
    </location>
</feature>
<accession>A0A9W8AVJ6</accession>
<keyword evidence="2" id="KW-0813">Transport</keyword>
<dbReference type="Proteomes" id="UP001150925">
    <property type="component" value="Unassembled WGS sequence"/>
</dbReference>
<feature type="transmembrane region" description="Helical" evidence="7">
    <location>
        <begin position="156"/>
        <end position="178"/>
    </location>
</feature>
<feature type="transmembrane region" description="Helical" evidence="7">
    <location>
        <begin position="129"/>
        <end position="150"/>
    </location>
</feature>
<dbReference type="InterPro" id="IPR036259">
    <property type="entry name" value="MFS_trans_sf"/>
</dbReference>
<proteinExistence type="predicted"/>
<keyword evidence="3 7" id="KW-0812">Transmembrane</keyword>
<reference evidence="9" key="1">
    <citation type="submission" date="2022-07" db="EMBL/GenBank/DDBJ databases">
        <title>Phylogenomic reconstructions and comparative analyses of Kickxellomycotina fungi.</title>
        <authorList>
            <person name="Reynolds N.K."/>
            <person name="Stajich J.E."/>
            <person name="Barry K."/>
            <person name="Grigoriev I.V."/>
            <person name="Crous P."/>
            <person name="Smith M.E."/>
        </authorList>
    </citation>
    <scope>NUCLEOTIDE SEQUENCE</scope>
    <source>
        <strain evidence="9">RSA 1196</strain>
    </source>
</reference>
<feature type="transmembrane region" description="Helical" evidence="7">
    <location>
        <begin position="62"/>
        <end position="80"/>
    </location>
</feature>
<dbReference type="Pfam" id="PF07690">
    <property type="entry name" value="MFS_1"/>
    <property type="match status" value="1"/>
</dbReference>
<dbReference type="InterPro" id="IPR011701">
    <property type="entry name" value="MFS"/>
</dbReference>
<comment type="caution">
    <text evidence="9">The sequence shown here is derived from an EMBL/GenBank/DDBJ whole genome shotgun (WGS) entry which is preliminary data.</text>
</comment>
<feature type="transmembrane region" description="Helical" evidence="7">
    <location>
        <begin position="326"/>
        <end position="348"/>
    </location>
</feature>
<dbReference type="EMBL" id="JANBPY010000541">
    <property type="protein sequence ID" value="KAJ1966088.1"/>
    <property type="molecule type" value="Genomic_DNA"/>
</dbReference>
<evidence type="ECO:0000259" key="8">
    <source>
        <dbReference type="PROSITE" id="PS50850"/>
    </source>
</evidence>
<keyword evidence="5 7" id="KW-0472">Membrane</keyword>
<evidence type="ECO:0000256" key="2">
    <source>
        <dbReference type="ARBA" id="ARBA00022448"/>
    </source>
</evidence>
<gene>
    <name evidence="9" type="ORF">IWQ62_002511</name>
</gene>
<name>A0A9W8AVJ6_9FUNG</name>
<dbReference type="PROSITE" id="PS50850">
    <property type="entry name" value="MFS"/>
    <property type="match status" value="1"/>
</dbReference>
<dbReference type="PANTHER" id="PTHR43791">
    <property type="entry name" value="PERMEASE-RELATED"/>
    <property type="match status" value="1"/>
</dbReference>
<feature type="domain" description="Major facilitator superfamily (MFS) profile" evidence="8">
    <location>
        <begin position="64"/>
        <end position="475"/>
    </location>
</feature>
<evidence type="ECO:0000256" key="4">
    <source>
        <dbReference type="ARBA" id="ARBA00022989"/>
    </source>
</evidence>
<dbReference type="InterPro" id="IPR020846">
    <property type="entry name" value="MFS_dom"/>
</dbReference>
<feature type="region of interest" description="Disordered" evidence="6">
    <location>
        <begin position="1"/>
        <end position="41"/>
    </location>
</feature>
<comment type="subcellular location">
    <subcellularLocation>
        <location evidence="1">Membrane</location>
        <topology evidence="1">Multi-pass membrane protein</topology>
    </subcellularLocation>
</comment>
<feature type="transmembrane region" description="Helical" evidence="7">
    <location>
        <begin position="384"/>
        <end position="405"/>
    </location>
</feature>
<feature type="region of interest" description="Disordered" evidence="6">
    <location>
        <begin position="489"/>
        <end position="510"/>
    </location>
</feature>